<dbReference type="Proteomes" id="UP000249829">
    <property type="component" value="Unassembled WGS sequence"/>
</dbReference>
<dbReference type="EMBL" id="KZ825103">
    <property type="protein sequence ID" value="PYI23915.1"/>
    <property type="molecule type" value="Genomic_DNA"/>
</dbReference>
<evidence type="ECO:0000313" key="2">
    <source>
        <dbReference type="Proteomes" id="UP000249829"/>
    </source>
</evidence>
<gene>
    <name evidence="1" type="ORF">BO99DRAFT_398519</name>
</gene>
<name>A0A2V5HHN8_ASPV1</name>
<organism evidence="1 2">
    <name type="scientific">Aspergillus violaceofuscus (strain CBS 115571)</name>
    <dbReference type="NCBI Taxonomy" id="1450538"/>
    <lineage>
        <taxon>Eukaryota</taxon>
        <taxon>Fungi</taxon>
        <taxon>Dikarya</taxon>
        <taxon>Ascomycota</taxon>
        <taxon>Pezizomycotina</taxon>
        <taxon>Eurotiomycetes</taxon>
        <taxon>Eurotiomycetidae</taxon>
        <taxon>Eurotiales</taxon>
        <taxon>Aspergillaceae</taxon>
        <taxon>Aspergillus</taxon>
    </lineage>
</organism>
<dbReference type="AlphaFoldDB" id="A0A2V5HHN8"/>
<accession>A0A2V5HHN8</accession>
<protein>
    <submittedName>
        <fullName evidence="1">Uncharacterized protein</fullName>
    </submittedName>
</protein>
<dbReference type="OMA" id="MYAKRYM"/>
<reference evidence="1 2" key="1">
    <citation type="submission" date="2018-02" db="EMBL/GenBank/DDBJ databases">
        <title>The genomes of Aspergillus section Nigri reveals drivers in fungal speciation.</title>
        <authorList>
            <consortium name="DOE Joint Genome Institute"/>
            <person name="Vesth T.C."/>
            <person name="Nybo J."/>
            <person name="Theobald S."/>
            <person name="Brandl J."/>
            <person name="Frisvad J.C."/>
            <person name="Nielsen K.F."/>
            <person name="Lyhne E.K."/>
            <person name="Kogle M.E."/>
            <person name="Kuo A."/>
            <person name="Riley R."/>
            <person name="Clum A."/>
            <person name="Nolan M."/>
            <person name="Lipzen A."/>
            <person name="Salamov A."/>
            <person name="Henrissat B."/>
            <person name="Wiebenga A."/>
            <person name="De vries R.P."/>
            <person name="Grigoriev I.V."/>
            <person name="Mortensen U.H."/>
            <person name="Andersen M.R."/>
            <person name="Baker S.E."/>
        </authorList>
    </citation>
    <scope>NUCLEOTIDE SEQUENCE [LARGE SCALE GENOMIC DNA]</scope>
    <source>
        <strain evidence="1 2">CBS 115571</strain>
    </source>
</reference>
<proteinExistence type="predicted"/>
<evidence type="ECO:0000313" key="1">
    <source>
        <dbReference type="EMBL" id="PYI23915.1"/>
    </source>
</evidence>
<keyword evidence="2" id="KW-1185">Reference proteome</keyword>
<sequence length="245" mass="27718">MHNLTSSLDPLYSSGGKGSMRYFFLHGGYSRLPFPDDEVSVEAKVLVFNGQGKIVFDHSTDEPTSRYHFINRALVSVDDQQDAHVPARIFVETLLKNISIPTLLFAEIPRDQVIAGDSEEDSRFLYVVLVTLGRTGLDQASFQDYEYLKSMLHSFVPRFARVVSQISDAYLPGDARNLSDQIAGLMMPDPATDETKDLRNFLALYAKRYVHEALSAEEILKRCLMHMVKMPFELESSIRYGLIVN</sequence>